<keyword evidence="7" id="KW-1185">Reference proteome</keyword>
<evidence type="ECO:0000313" key="4">
    <source>
        <dbReference type="EMBL" id="CAF1603549.1"/>
    </source>
</evidence>
<sequence>VKFAEGAWVALIIALILFTFGFCWYYGQGKLRRYLHHHVKTTTLCRLPYRFGLTALSSNDSQLIPTTVDGKTTICINQHYPDSDTDSASSYDGYHDKRSTEDYSSLHGHVSLVTDVAITAVGNTVDFHNNAGITASITPGLGVFLTTSSTYTPHVFENLLKRLHAIPQVIIFLKISHVSVPILSDEKRLIIKSYGNQTIYHIVAHFGYCENKIHVLEILQLAASISGIPVPNEANITFFIPNATIVVNKKGWKTWFTRWPLIVYSVLKSSFPGPAKNLHLPPANTVSVGILAHL</sequence>
<feature type="transmembrane region" description="Helical" evidence="1">
    <location>
        <begin position="6"/>
        <end position="27"/>
    </location>
</feature>
<feature type="non-terminal residue" evidence="4">
    <location>
        <position position="1"/>
    </location>
</feature>
<dbReference type="Proteomes" id="UP000681722">
    <property type="component" value="Unassembled WGS sequence"/>
</dbReference>
<keyword evidence="1" id="KW-0472">Membrane</keyword>
<dbReference type="PANTHER" id="PTHR30540:SF83">
    <property type="entry name" value="K+ POTASSIUM TRANSPORTER"/>
    <property type="match status" value="1"/>
</dbReference>
<reference evidence="4" key="1">
    <citation type="submission" date="2021-02" db="EMBL/GenBank/DDBJ databases">
        <authorList>
            <person name="Nowell W R."/>
        </authorList>
    </citation>
    <scope>NUCLEOTIDE SEQUENCE</scope>
</reference>
<evidence type="ECO:0000259" key="2">
    <source>
        <dbReference type="Pfam" id="PF22776"/>
    </source>
</evidence>
<dbReference type="InterPro" id="IPR003855">
    <property type="entry name" value="K+_transporter"/>
</dbReference>
<dbReference type="PANTHER" id="PTHR30540">
    <property type="entry name" value="OSMOTIC STRESS POTASSIUM TRANSPORTER"/>
    <property type="match status" value="1"/>
</dbReference>
<dbReference type="AlphaFoldDB" id="A0A816B317"/>
<dbReference type="GO" id="GO:0016020">
    <property type="term" value="C:membrane"/>
    <property type="evidence" value="ECO:0007669"/>
    <property type="project" value="InterPro"/>
</dbReference>
<dbReference type="EMBL" id="CAJOBA010062309">
    <property type="protein sequence ID" value="CAF4337185.1"/>
    <property type="molecule type" value="Genomic_DNA"/>
</dbReference>
<proteinExistence type="predicted"/>
<evidence type="ECO:0000313" key="5">
    <source>
        <dbReference type="EMBL" id="CAF4337185.1"/>
    </source>
</evidence>
<gene>
    <name evidence="4" type="ORF">GPM918_LOCUS42603</name>
    <name evidence="3" type="ORF">OVA965_LOCUS39117</name>
    <name evidence="6" type="ORF">SRO942_LOCUS43877</name>
    <name evidence="5" type="ORF">TMI583_LOCUS40382</name>
</gene>
<name>A0A816B317_9BILA</name>
<evidence type="ECO:0000313" key="7">
    <source>
        <dbReference type="Proteomes" id="UP000663829"/>
    </source>
</evidence>
<keyword evidence="1" id="KW-0812">Transmembrane</keyword>
<evidence type="ECO:0000256" key="1">
    <source>
        <dbReference type="SAM" id="Phobius"/>
    </source>
</evidence>
<dbReference type="Proteomes" id="UP000677228">
    <property type="component" value="Unassembled WGS sequence"/>
</dbReference>
<protein>
    <recommendedName>
        <fullName evidence="2">K+ potassium transporter C-terminal domain-containing protein</fullName>
    </recommendedName>
</protein>
<comment type="caution">
    <text evidence="4">The sequence shown here is derived from an EMBL/GenBank/DDBJ whole genome shotgun (WGS) entry which is preliminary data.</text>
</comment>
<dbReference type="EMBL" id="CAJOBC010102794">
    <property type="protein sequence ID" value="CAF4481938.1"/>
    <property type="molecule type" value="Genomic_DNA"/>
</dbReference>
<dbReference type="InterPro" id="IPR053952">
    <property type="entry name" value="K_trans_C"/>
</dbReference>
<dbReference type="EMBL" id="CAJNOK010039889">
    <property type="protein sequence ID" value="CAF1547762.1"/>
    <property type="molecule type" value="Genomic_DNA"/>
</dbReference>
<evidence type="ECO:0000313" key="3">
    <source>
        <dbReference type="EMBL" id="CAF1547762.1"/>
    </source>
</evidence>
<keyword evidence="1" id="KW-1133">Transmembrane helix</keyword>
<dbReference type="Proteomes" id="UP000682733">
    <property type="component" value="Unassembled WGS sequence"/>
</dbReference>
<accession>A0A816B317</accession>
<dbReference type="Pfam" id="PF22776">
    <property type="entry name" value="K_trans_C"/>
    <property type="match status" value="1"/>
</dbReference>
<evidence type="ECO:0000313" key="6">
    <source>
        <dbReference type="EMBL" id="CAF4481938.1"/>
    </source>
</evidence>
<organism evidence="4 7">
    <name type="scientific">Didymodactylos carnosus</name>
    <dbReference type="NCBI Taxonomy" id="1234261"/>
    <lineage>
        <taxon>Eukaryota</taxon>
        <taxon>Metazoa</taxon>
        <taxon>Spiralia</taxon>
        <taxon>Gnathifera</taxon>
        <taxon>Rotifera</taxon>
        <taxon>Eurotatoria</taxon>
        <taxon>Bdelloidea</taxon>
        <taxon>Philodinida</taxon>
        <taxon>Philodinidae</taxon>
        <taxon>Didymodactylos</taxon>
    </lineage>
</organism>
<dbReference type="OrthoDB" id="10170505at2759"/>
<dbReference type="Proteomes" id="UP000663829">
    <property type="component" value="Unassembled WGS sequence"/>
</dbReference>
<feature type="domain" description="K+ potassium transporter C-terminal" evidence="2">
    <location>
        <begin position="139"/>
        <end position="291"/>
    </location>
</feature>
<dbReference type="EMBL" id="CAJNOQ010036307">
    <property type="protein sequence ID" value="CAF1603549.1"/>
    <property type="molecule type" value="Genomic_DNA"/>
</dbReference>
<dbReference type="GO" id="GO:0015079">
    <property type="term" value="F:potassium ion transmembrane transporter activity"/>
    <property type="evidence" value="ECO:0007669"/>
    <property type="project" value="InterPro"/>
</dbReference>